<reference evidence="2 3" key="1">
    <citation type="journal article" date="2016" name="Nat. Commun.">
        <title>Thousands of microbial genomes shed light on interconnected biogeochemical processes in an aquifer system.</title>
        <authorList>
            <person name="Anantharaman K."/>
            <person name="Brown C.T."/>
            <person name="Hug L.A."/>
            <person name="Sharon I."/>
            <person name="Castelle C.J."/>
            <person name="Probst A.J."/>
            <person name="Thomas B.C."/>
            <person name="Singh A."/>
            <person name="Wilkins M.J."/>
            <person name="Karaoz U."/>
            <person name="Brodie E.L."/>
            <person name="Williams K.H."/>
            <person name="Hubbard S.S."/>
            <person name="Banfield J.F."/>
        </authorList>
    </citation>
    <scope>NUCLEOTIDE SEQUENCE [LARGE SCALE GENOMIC DNA]</scope>
</reference>
<dbReference type="CDD" id="cd09279">
    <property type="entry name" value="RNase_HI_like"/>
    <property type="match status" value="1"/>
</dbReference>
<dbReference type="AlphaFoldDB" id="A0A1G2FCS6"/>
<evidence type="ECO:0000313" key="3">
    <source>
        <dbReference type="Proteomes" id="UP000176974"/>
    </source>
</evidence>
<protein>
    <recommendedName>
        <fullName evidence="1">RNase H type-1 domain-containing protein</fullName>
    </recommendedName>
</protein>
<dbReference type="InterPro" id="IPR053151">
    <property type="entry name" value="RNase_H-like"/>
</dbReference>
<proteinExistence type="predicted"/>
<dbReference type="SUPFAM" id="SSF53098">
    <property type="entry name" value="Ribonuclease H-like"/>
    <property type="match status" value="1"/>
</dbReference>
<dbReference type="InterPro" id="IPR036397">
    <property type="entry name" value="RNaseH_sf"/>
</dbReference>
<dbReference type="Proteomes" id="UP000176974">
    <property type="component" value="Unassembled WGS sequence"/>
</dbReference>
<dbReference type="PANTHER" id="PTHR47723:SF19">
    <property type="entry name" value="POLYNUCLEOTIDYL TRANSFERASE, RIBONUCLEASE H-LIKE SUPERFAMILY PROTEIN"/>
    <property type="match status" value="1"/>
</dbReference>
<dbReference type="Gene3D" id="3.30.420.10">
    <property type="entry name" value="Ribonuclease H-like superfamily/Ribonuclease H"/>
    <property type="match status" value="1"/>
</dbReference>
<organism evidence="2 3">
    <name type="scientific">Candidatus Portnoybacteria bacterium RIFCSPHIGHO2_01_FULL_40_12b</name>
    <dbReference type="NCBI Taxonomy" id="1801994"/>
    <lineage>
        <taxon>Bacteria</taxon>
        <taxon>Candidatus Portnoyibacteriota</taxon>
    </lineage>
</organism>
<dbReference type="PROSITE" id="PS50879">
    <property type="entry name" value="RNASE_H_1"/>
    <property type="match status" value="1"/>
</dbReference>
<sequence length="146" mass="16700">MLVIIIYTDGGSRGNPGPAAIGVVICNDKNQPTKKYSEYIEEATNNEAEYSAVIFALKKVRALFGKEKIKTMEIKIRLDSELVAKQLNHQYKIQEENLGKLFLKIWNLLLDFGKVSFKQIKREENQEADRLVNEALDNQGRNQMLL</sequence>
<dbReference type="EMBL" id="MHMY01000009">
    <property type="protein sequence ID" value="OGZ35582.1"/>
    <property type="molecule type" value="Genomic_DNA"/>
</dbReference>
<name>A0A1G2FCS6_9BACT</name>
<comment type="caution">
    <text evidence="2">The sequence shown here is derived from an EMBL/GenBank/DDBJ whole genome shotgun (WGS) entry which is preliminary data.</text>
</comment>
<accession>A0A1G2FCS6</accession>
<dbReference type="PANTHER" id="PTHR47723">
    <property type="entry name" value="OS05G0353850 PROTEIN"/>
    <property type="match status" value="1"/>
</dbReference>
<dbReference type="InterPro" id="IPR002156">
    <property type="entry name" value="RNaseH_domain"/>
</dbReference>
<gene>
    <name evidence="2" type="ORF">A2815_01840</name>
</gene>
<dbReference type="GO" id="GO:0003676">
    <property type="term" value="F:nucleic acid binding"/>
    <property type="evidence" value="ECO:0007669"/>
    <property type="project" value="InterPro"/>
</dbReference>
<dbReference type="GO" id="GO:0004523">
    <property type="term" value="F:RNA-DNA hybrid ribonuclease activity"/>
    <property type="evidence" value="ECO:0007669"/>
    <property type="project" value="InterPro"/>
</dbReference>
<feature type="domain" description="RNase H type-1" evidence="1">
    <location>
        <begin position="1"/>
        <end position="137"/>
    </location>
</feature>
<dbReference type="InterPro" id="IPR012337">
    <property type="entry name" value="RNaseH-like_sf"/>
</dbReference>
<dbReference type="Pfam" id="PF13456">
    <property type="entry name" value="RVT_3"/>
    <property type="match status" value="1"/>
</dbReference>
<evidence type="ECO:0000259" key="1">
    <source>
        <dbReference type="PROSITE" id="PS50879"/>
    </source>
</evidence>
<evidence type="ECO:0000313" key="2">
    <source>
        <dbReference type="EMBL" id="OGZ35582.1"/>
    </source>
</evidence>